<evidence type="ECO:0000313" key="6">
    <source>
        <dbReference type="EMBL" id="MEY8443877.1"/>
    </source>
</evidence>
<proteinExistence type="inferred from homology"/>
<comment type="similarity">
    <text evidence="1 4">Belongs to the glycosyl hydrolase 1 family.</text>
</comment>
<evidence type="ECO:0000256" key="1">
    <source>
        <dbReference type="ARBA" id="ARBA00010838"/>
    </source>
</evidence>
<dbReference type="EC" id="3.2.1.86" evidence="6"/>
<dbReference type="EMBL" id="JBCLSH010000020">
    <property type="protein sequence ID" value="MEY8443877.1"/>
    <property type="molecule type" value="Genomic_DNA"/>
</dbReference>
<dbReference type="GO" id="GO:0008706">
    <property type="term" value="F:6-phospho-beta-glucosidase activity"/>
    <property type="evidence" value="ECO:0007669"/>
    <property type="project" value="UniProtKB-EC"/>
</dbReference>
<evidence type="ECO:0000256" key="3">
    <source>
        <dbReference type="PROSITE-ProRule" id="PRU10055"/>
    </source>
</evidence>
<dbReference type="PROSITE" id="PS00653">
    <property type="entry name" value="GLYCOSYL_HYDROL_F1_2"/>
    <property type="match status" value="1"/>
</dbReference>
<dbReference type="InterPro" id="IPR017853">
    <property type="entry name" value="GH"/>
</dbReference>
<comment type="caution">
    <text evidence="6">The sequence shown here is derived from an EMBL/GenBank/DDBJ whole genome shotgun (WGS) entry which is preliminary data.</text>
</comment>
<dbReference type="Gene3D" id="3.20.20.80">
    <property type="entry name" value="Glycosidases"/>
    <property type="match status" value="1"/>
</dbReference>
<dbReference type="NCBIfam" id="NF011589">
    <property type="entry name" value="PRK15014.1"/>
    <property type="match status" value="1"/>
</dbReference>
<reference evidence="6 7" key="1">
    <citation type="submission" date="2024-03" db="EMBL/GenBank/DDBJ databases">
        <title>Mouse gut bacterial collection (mGBC) of GemPharmatech.</title>
        <authorList>
            <person name="He Y."/>
            <person name="Dong L."/>
            <person name="Wu D."/>
            <person name="Gao X."/>
            <person name="Lin Z."/>
        </authorList>
    </citation>
    <scope>NUCLEOTIDE SEQUENCE [LARGE SCALE GENOMIC DNA]</scope>
    <source>
        <strain evidence="6 7">61-15</strain>
    </source>
</reference>
<dbReference type="InterPro" id="IPR033132">
    <property type="entry name" value="GH_1_N_CS"/>
</dbReference>
<dbReference type="PANTHER" id="PTHR10353:SF85">
    <property type="entry name" value="ARYL-PHOSPHO-BETA-D-GLUCOSIDASE BGLA"/>
    <property type="match status" value="1"/>
</dbReference>
<organism evidence="6 7">
    <name type="scientific">Lactococcus ileimucosae</name>
    <dbReference type="NCBI Taxonomy" id="2941329"/>
    <lineage>
        <taxon>Bacteria</taxon>
        <taxon>Bacillati</taxon>
        <taxon>Bacillota</taxon>
        <taxon>Bacilli</taxon>
        <taxon>Lactobacillales</taxon>
        <taxon>Streptococcaceae</taxon>
        <taxon>Lactococcus</taxon>
    </lineage>
</organism>
<evidence type="ECO:0000256" key="2">
    <source>
        <dbReference type="ARBA" id="ARBA00023295"/>
    </source>
</evidence>
<evidence type="ECO:0000313" key="7">
    <source>
        <dbReference type="Proteomes" id="UP001565283"/>
    </source>
</evidence>
<dbReference type="Proteomes" id="UP001565283">
    <property type="component" value="Unassembled WGS sequence"/>
</dbReference>
<name>A0ABV4D2U9_9LACT</name>
<dbReference type="NCBIfam" id="NF007154">
    <property type="entry name" value="PRK09589.1"/>
    <property type="match status" value="1"/>
</dbReference>
<dbReference type="InterPro" id="IPR018120">
    <property type="entry name" value="Glyco_hydro_1_AS"/>
</dbReference>
<keyword evidence="5 6" id="KW-0378">Hydrolase</keyword>
<dbReference type="Pfam" id="PF00232">
    <property type="entry name" value="Glyco_hydro_1"/>
    <property type="match status" value="1"/>
</dbReference>
<dbReference type="RefSeq" id="WP_369948417.1">
    <property type="nucleotide sequence ID" value="NZ_JBCLSH010000020.1"/>
</dbReference>
<dbReference type="InterPro" id="IPR001360">
    <property type="entry name" value="Glyco_hydro_1"/>
</dbReference>
<feature type="active site" description="Nucleophile" evidence="3">
    <location>
        <position position="398"/>
    </location>
</feature>
<dbReference type="SUPFAM" id="SSF51445">
    <property type="entry name" value="(Trans)glycosidases"/>
    <property type="match status" value="1"/>
</dbReference>
<keyword evidence="7" id="KW-1185">Reference proteome</keyword>
<sequence>MTLRKDFLWGGAVAAHQLEGGWKAGGKGVSVADVMTAGANGVERRITDGVLPGENYPNHKAIDFYHRYKDDVKLFAELGVNCFRTSIAWTRIFPNGDEQEPNEEGLQFYDDLFDECLKNGIEPVITLSHFEMPYHLVTEYGGWRNRQLIAFFVRFAEVVMTRYKDKVKYWMTFNEINNQANFDMDFAPFTNSGLKFVEGENREKIMYQAAHYELVASARVVELGHKINPDFQIGCMIAMCPIYPATCKPEDMMAAQVAMQRRLWFTDVHARGHYPSYILKYFERKGFDLDITAEDIENLAKGEVDYIGFSYYMSFAIKDQAEKIDPSLKLNYMPSTAEKTGNQENLGAPTFDYIENRDLVKNQYVQASEWGWQIDPLGLRYSLNWFNERYEKPLFIVENGFGAADKVEEDGSIHDPYRVEYLKAHIEAMKEAVDYDGVDLIGYTPWGFIDLVSAGTGEMKKRYGFIYVDKDNEGNGTLERSKKDSFAWYSKVIATNGEEL</sequence>
<dbReference type="PROSITE" id="PS00572">
    <property type="entry name" value="GLYCOSYL_HYDROL_F1_1"/>
    <property type="match status" value="1"/>
</dbReference>
<accession>A0ABV4D2U9</accession>
<dbReference type="PANTHER" id="PTHR10353">
    <property type="entry name" value="GLYCOSYL HYDROLASE"/>
    <property type="match status" value="1"/>
</dbReference>
<keyword evidence="2 5" id="KW-0326">Glycosidase</keyword>
<gene>
    <name evidence="6" type="ORF">AALA52_06430</name>
</gene>
<evidence type="ECO:0000256" key="4">
    <source>
        <dbReference type="RuleBase" id="RU003690"/>
    </source>
</evidence>
<evidence type="ECO:0000256" key="5">
    <source>
        <dbReference type="RuleBase" id="RU004468"/>
    </source>
</evidence>
<protein>
    <submittedName>
        <fullName evidence="6">6-phospho-beta-glucosidase</fullName>
        <ecNumber evidence="6">3.2.1.86</ecNumber>
    </submittedName>
</protein>
<dbReference type="PRINTS" id="PR00131">
    <property type="entry name" value="GLHYDRLASE1"/>
</dbReference>